<dbReference type="PANTHER" id="PTHR11241">
    <property type="entry name" value="DEOXYURIDINE 5'-TRIPHOSPHATE NUCLEOTIDOHYDROLASE"/>
    <property type="match status" value="1"/>
</dbReference>
<dbReference type="GO" id="GO:0000287">
    <property type="term" value="F:magnesium ion binding"/>
    <property type="evidence" value="ECO:0007669"/>
    <property type="project" value="UniProtKB-UniRule"/>
</dbReference>
<protein>
    <recommendedName>
        <fullName evidence="5">Deoxyuridine 5'-triphosphate nucleotidohydrolase</fullName>
        <shortName evidence="5">dUTPase</shortName>
        <ecNumber evidence="5">3.6.1.23</ecNumber>
    </recommendedName>
    <alternativeName>
        <fullName evidence="5">dUTP pyrophosphatase</fullName>
    </alternativeName>
</protein>
<dbReference type="NCBIfam" id="TIGR00576">
    <property type="entry name" value="dut"/>
    <property type="match status" value="1"/>
</dbReference>
<reference evidence="7" key="2">
    <citation type="submission" date="2025-09" db="UniProtKB">
        <authorList>
            <consortium name="Ensembl"/>
        </authorList>
    </citation>
    <scope>IDENTIFICATION</scope>
</reference>
<dbReference type="GO" id="GO:0004170">
    <property type="term" value="F:dUTP diphosphatase activity"/>
    <property type="evidence" value="ECO:0007669"/>
    <property type="project" value="UniProtKB-UniRule"/>
</dbReference>
<comment type="catalytic activity">
    <reaction evidence="5">
        <text>dUTP + H2O = dUMP + diphosphate + H(+)</text>
        <dbReference type="Rhea" id="RHEA:10248"/>
        <dbReference type="ChEBI" id="CHEBI:15377"/>
        <dbReference type="ChEBI" id="CHEBI:15378"/>
        <dbReference type="ChEBI" id="CHEBI:33019"/>
        <dbReference type="ChEBI" id="CHEBI:61555"/>
        <dbReference type="ChEBI" id="CHEBI:246422"/>
        <dbReference type="EC" id="3.6.1.23"/>
    </reaction>
</comment>
<comment type="cofactor">
    <cofactor evidence="5">
        <name>Mg(2+)</name>
        <dbReference type="ChEBI" id="CHEBI:18420"/>
    </cofactor>
</comment>
<dbReference type="GO" id="GO:0006226">
    <property type="term" value="P:dUMP biosynthetic process"/>
    <property type="evidence" value="ECO:0007669"/>
    <property type="project" value="UniProtKB-UniRule"/>
</dbReference>
<evidence type="ECO:0000259" key="6">
    <source>
        <dbReference type="Pfam" id="PF00692"/>
    </source>
</evidence>
<dbReference type="PANTHER" id="PTHR11241:SF0">
    <property type="entry name" value="DEOXYURIDINE 5'-TRIPHOSPHATE NUCLEOTIDOHYDROLASE"/>
    <property type="match status" value="1"/>
</dbReference>
<comment type="similarity">
    <text evidence="2 5">Belongs to the dUTPase family.</text>
</comment>
<evidence type="ECO:0000256" key="5">
    <source>
        <dbReference type="RuleBase" id="RU367024"/>
    </source>
</evidence>
<dbReference type="InterPro" id="IPR033704">
    <property type="entry name" value="dUTPase_trimeric"/>
</dbReference>
<evidence type="ECO:0000256" key="3">
    <source>
        <dbReference type="ARBA" id="ARBA00022801"/>
    </source>
</evidence>
<dbReference type="UniPathway" id="UPA00610">
    <property type="reaction ID" value="UER00666"/>
</dbReference>
<organism evidence="7 8">
    <name type="scientific">Chelonoidis abingdonii</name>
    <name type="common">Abingdon island giant tortoise</name>
    <name type="synonym">Testudo abingdonii</name>
    <dbReference type="NCBI Taxonomy" id="106734"/>
    <lineage>
        <taxon>Eukaryota</taxon>
        <taxon>Metazoa</taxon>
        <taxon>Chordata</taxon>
        <taxon>Craniata</taxon>
        <taxon>Vertebrata</taxon>
        <taxon>Euteleostomi</taxon>
        <taxon>Archelosauria</taxon>
        <taxon>Testudinata</taxon>
        <taxon>Testudines</taxon>
        <taxon>Cryptodira</taxon>
        <taxon>Durocryptodira</taxon>
        <taxon>Testudinoidea</taxon>
        <taxon>Testudinidae</taxon>
        <taxon>Chelonoidis</taxon>
    </lineage>
</organism>
<comment type="function">
    <text evidence="5">Involved in nucleotide metabolism via production of dUMP, the immediate precursor of thymidine nucleotides, and decreases the intracellular concentration of dUTP so that uracil cannot be incorporated into DNA.</text>
</comment>
<evidence type="ECO:0000313" key="7">
    <source>
        <dbReference type="Ensembl" id="ENSCABP00000021309.1"/>
    </source>
</evidence>
<comment type="pathway">
    <text evidence="1 5">Pyrimidine metabolism; dUMP biosynthesis; dUMP from dCTP (dUTP route): step 2/2.</text>
</comment>
<evidence type="ECO:0000313" key="8">
    <source>
        <dbReference type="Proteomes" id="UP000694404"/>
    </source>
</evidence>
<keyword evidence="8" id="KW-1185">Reference proteome</keyword>
<dbReference type="Proteomes" id="UP000694404">
    <property type="component" value="Unplaced"/>
</dbReference>
<accession>A0A8C0HG09</accession>
<dbReference type="Pfam" id="PF00692">
    <property type="entry name" value="dUTPase"/>
    <property type="match status" value="1"/>
</dbReference>
<dbReference type="Ensembl" id="ENSCABT00000023340.1">
    <property type="protein sequence ID" value="ENSCABP00000021309.1"/>
    <property type="gene ID" value="ENSCABG00000015702.1"/>
</dbReference>
<proteinExistence type="inferred from homology"/>
<evidence type="ECO:0000256" key="4">
    <source>
        <dbReference type="ARBA" id="ARBA00023080"/>
    </source>
</evidence>
<dbReference type="SUPFAM" id="SSF51283">
    <property type="entry name" value="dUTPase-like"/>
    <property type="match status" value="1"/>
</dbReference>
<dbReference type="InterPro" id="IPR008181">
    <property type="entry name" value="dUTPase"/>
</dbReference>
<dbReference type="CDD" id="cd07557">
    <property type="entry name" value="trimeric_dUTPase"/>
    <property type="match status" value="1"/>
</dbReference>
<feature type="domain" description="dUTPase-like" evidence="6">
    <location>
        <begin position="22"/>
        <end position="147"/>
    </location>
</feature>
<keyword evidence="5" id="KW-0460">Magnesium</keyword>
<dbReference type="EC" id="3.6.1.23" evidence="5"/>
<dbReference type="AlphaFoldDB" id="A0A8C0HG09"/>
<dbReference type="Gene3D" id="2.70.40.10">
    <property type="match status" value="1"/>
</dbReference>
<sequence>LIRGGFILLAGDGTAVAAQLSHLPIRATPGSAGLDVRVPQESLTLQANSRNLISIGLAIALPQGYYGCIAPCSSLALKGIDVAAGVIDADYTGEVKVLLVHNGPQTIILSQGEQFAQLICERIGLPDVQEVDALAPTIRVGGVGSTGCKKNFFLALKNKPSLC</sequence>
<dbReference type="InterPro" id="IPR029054">
    <property type="entry name" value="dUTPase-like"/>
</dbReference>
<keyword evidence="3 5" id="KW-0378">Hydrolase</keyword>
<evidence type="ECO:0000256" key="2">
    <source>
        <dbReference type="ARBA" id="ARBA00006581"/>
    </source>
</evidence>
<keyword evidence="5" id="KW-0479">Metal-binding</keyword>
<keyword evidence="4 5" id="KW-0546">Nucleotide metabolism</keyword>
<name>A0A8C0HG09_CHEAB</name>
<evidence type="ECO:0000256" key="1">
    <source>
        <dbReference type="ARBA" id="ARBA00005142"/>
    </source>
</evidence>
<dbReference type="GO" id="GO:0046081">
    <property type="term" value="P:dUTP catabolic process"/>
    <property type="evidence" value="ECO:0007669"/>
    <property type="project" value="UniProtKB-UniRule"/>
</dbReference>
<dbReference type="GeneTree" id="ENSGT00390000018390"/>
<dbReference type="InterPro" id="IPR036157">
    <property type="entry name" value="dUTPase-like_sf"/>
</dbReference>
<reference evidence="7" key="1">
    <citation type="submission" date="2025-08" db="UniProtKB">
        <authorList>
            <consortium name="Ensembl"/>
        </authorList>
    </citation>
    <scope>IDENTIFICATION</scope>
</reference>